<keyword evidence="2" id="KW-1185">Reference proteome</keyword>
<protein>
    <submittedName>
        <fullName evidence="1">GTPase IMAP member gimd1</fullName>
    </submittedName>
</protein>
<evidence type="ECO:0000313" key="1">
    <source>
        <dbReference type="EMBL" id="KAH7988665.1"/>
    </source>
</evidence>
<dbReference type="EMBL" id="CM037623">
    <property type="protein sequence ID" value="KAH7988665.1"/>
    <property type="molecule type" value="Genomic_DNA"/>
</dbReference>
<gene>
    <name evidence="1" type="primary">GIMD1</name>
    <name evidence="1" type="ORF">K3G42_020293</name>
</gene>
<organism evidence="1 2">
    <name type="scientific">Sphaerodactylus townsendi</name>
    <dbReference type="NCBI Taxonomy" id="933632"/>
    <lineage>
        <taxon>Eukaryota</taxon>
        <taxon>Metazoa</taxon>
        <taxon>Chordata</taxon>
        <taxon>Craniata</taxon>
        <taxon>Vertebrata</taxon>
        <taxon>Euteleostomi</taxon>
        <taxon>Lepidosauria</taxon>
        <taxon>Squamata</taxon>
        <taxon>Bifurcata</taxon>
        <taxon>Gekkota</taxon>
        <taxon>Sphaerodactylidae</taxon>
        <taxon>Sphaerodactylus</taxon>
    </lineage>
</organism>
<proteinExistence type="predicted"/>
<dbReference type="Proteomes" id="UP000827872">
    <property type="component" value="Linkage Group LG10"/>
</dbReference>
<accession>A0ACB8E8N5</accession>
<name>A0ACB8E8N5_9SAUR</name>
<reference evidence="1" key="1">
    <citation type="submission" date="2021-08" db="EMBL/GenBank/DDBJ databases">
        <title>The first chromosome-level gecko genome reveals the dynamic sex chromosomes of Neotropical dwarf geckos (Sphaerodactylidae: Sphaerodactylus).</title>
        <authorList>
            <person name="Pinto B.J."/>
            <person name="Keating S.E."/>
            <person name="Gamble T."/>
        </authorList>
    </citation>
    <scope>NUCLEOTIDE SEQUENCE</scope>
    <source>
        <strain evidence="1">TG3544</strain>
    </source>
</reference>
<sequence>MSNESKMNINLLLLGRTQSGKSASGNTLLGSIDFASYLSPCSVTTSCRLGNSCHISGLARRNGSKLEVQMHVLDTPGYPHSSLSKEQVCQEVKSALAQHFGEKGLHLALLVLRADVPLCEEEDDCTTQLVQELLGPSGYRKAYTAGPYLLMQIEAEDG</sequence>
<comment type="caution">
    <text evidence="1">The sequence shown here is derived from an EMBL/GenBank/DDBJ whole genome shotgun (WGS) entry which is preliminary data.</text>
</comment>
<evidence type="ECO:0000313" key="2">
    <source>
        <dbReference type="Proteomes" id="UP000827872"/>
    </source>
</evidence>